<evidence type="ECO:0000313" key="6">
    <source>
        <dbReference type="Proteomes" id="UP000255167"/>
    </source>
</evidence>
<dbReference type="InterPro" id="IPR023214">
    <property type="entry name" value="HAD_sf"/>
</dbReference>
<protein>
    <submittedName>
        <fullName evidence="5">Phosphoserine phosphatase</fullName>
    </submittedName>
</protein>
<dbReference type="EMBL" id="UGNC01000005">
    <property type="protein sequence ID" value="STW46093.1"/>
    <property type="molecule type" value="Genomic_DNA"/>
</dbReference>
<keyword evidence="4" id="KW-0732">Signal</keyword>
<dbReference type="InterPro" id="IPR036412">
    <property type="entry name" value="HAD-like_sf"/>
</dbReference>
<dbReference type="InterPro" id="IPR050582">
    <property type="entry name" value="HAD-like_SerB"/>
</dbReference>
<dbReference type="AlphaFoldDB" id="A0A378FQ47"/>
<proteinExistence type="predicted"/>
<feature type="signal peptide" evidence="4">
    <location>
        <begin position="1"/>
        <end position="17"/>
    </location>
</feature>
<reference evidence="5 6" key="1">
    <citation type="submission" date="2018-06" db="EMBL/GenBank/DDBJ databases">
        <authorList>
            <consortium name="Pathogen Informatics"/>
            <person name="Doyle S."/>
        </authorList>
    </citation>
    <scope>NUCLEOTIDE SEQUENCE [LARGE SCALE GENOMIC DNA]</scope>
    <source>
        <strain evidence="5 6">NCTC9617</strain>
    </source>
</reference>
<keyword evidence="2" id="KW-0378">Hydrolase</keyword>
<keyword evidence="1" id="KW-0479">Metal-binding</keyword>
<evidence type="ECO:0000256" key="4">
    <source>
        <dbReference type="SAM" id="SignalP"/>
    </source>
</evidence>
<name>A0A378FQ47_KLEPN</name>
<evidence type="ECO:0000256" key="1">
    <source>
        <dbReference type="ARBA" id="ARBA00022723"/>
    </source>
</evidence>
<sequence>MLIISASVSLLVQAVAAALEIDQALGIDVAMVDGGYSGEITGIPSYQQGKVARLAQWREAHPQYDGEVTFYTDSINDLPLCLHADRVRLVNPCPQLQAAGAGYGWPVLSWRLE</sequence>
<dbReference type="Gene3D" id="3.40.50.1000">
    <property type="entry name" value="HAD superfamily/HAD-like"/>
    <property type="match status" value="1"/>
</dbReference>
<evidence type="ECO:0000313" key="5">
    <source>
        <dbReference type="EMBL" id="STW46093.1"/>
    </source>
</evidence>
<dbReference type="Pfam" id="PF12710">
    <property type="entry name" value="HAD"/>
    <property type="match status" value="1"/>
</dbReference>
<dbReference type="Proteomes" id="UP000255167">
    <property type="component" value="Unassembled WGS sequence"/>
</dbReference>
<dbReference type="PANTHER" id="PTHR43344">
    <property type="entry name" value="PHOSPHOSERINE PHOSPHATASE"/>
    <property type="match status" value="1"/>
</dbReference>
<keyword evidence="3" id="KW-0460">Magnesium</keyword>
<evidence type="ECO:0000256" key="2">
    <source>
        <dbReference type="ARBA" id="ARBA00022801"/>
    </source>
</evidence>
<feature type="chain" id="PRO_5016731224" evidence="4">
    <location>
        <begin position="18"/>
        <end position="113"/>
    </location>
</feature>
<gene>
    <name evidence="5" type="ORF">NCTC9617_02593</name>
</gene>
<dbReference type="PANTHER" id="PTHR43344:SF13">
    <property type="entry name" value="PHOSPHATASE RV3661-RELATED"/>
    <property type="match status" value="1"/>
</dbReference>
<accession>A0A378FQ47</accession>
<organism evidence="5 6">
    <name type="scientific">Klebsiella pneumoniae</name>
    <dbReference type="NCBI Taxonomy" id="573"/>
    <lineage>
        <taxon>Bacteria</taxon>
        <taxon>Pseudomonadati</taxon>
        <taxon>Pseudomonadota</taxon>
        <taxon>Gammaproteobacteria</taxon>
        <taxon>Enterobacterales</taxon>
        <taxon>Enterobacteriaceae</taxon>
        <taxon>Klebsiella/Raoultella group</taxon>
        <taxon>Klebsiella</taxon>
        <taxon>Klebsiella pneumoniae complex</taxon>
    </lineage>
</organism>
<evidence type="ECO:0000256" key="3">
    <source>
        <dbReference type="ARBA" id="ARBA00022842"/>
    </source>
</evidence>
<dbReference type="SUPFAM" id="SSF56784">
    <property type="entry name" value="HAD-like"/>
    <property type="match status" value="1"/>
</dbReference>
<dbReference type="GO" id="GO:0016787">
    <property type="term" value="F:hydrolase activity"/>
    <property type="evidence" value="ECO:0007669"/>
    <property type="project" value="UniProtKB-KW"/>
</dbReference>
<dbReference type="GO" id="GO:0046872">
    <property type="term" value="F:metal ion binding"/>
    <property type="evidence" value="ECO:0007669"/>
    <property type="project" value="UniProtKB-KW"/>
</dbReference>